<keyword evidence="2" id="KW-1185">Reference proteome</keyword>
<dbReference type="AlphaFoldDB" id="A0A9P6JUQ5"/>
<accession>A0A9P6JUQ5</accession>
<sequence length="436" mass="48294">MCDSSSMSAIVLPKYTPPSPLPSYSFDLGCGEQRLESTPRSSIVARRPTSTFTRKSGKASISLSEQEEGCSIPTYGRGGVISGSLSLEAPDNVAEVVAIVEGKIQTTFSEAGGGTLKIFKDRYTLWSRSPLAHDIFPSSLPFAFILPTTFKHGDEETPLPASYHAHFIDAPTLLATSIYQVQFIVTRSRHQKLEMWHKHKHITIPFRYYPRTRAPRPILPMPCFFSSIKTSPEEWYQAETSLKMRADSKIDPIHCHFFIPAGRVYSVLDTIPFHVQLSGNVSALRDLLAGPLLDRVTSADTTHSNVPPKRPTAKPLLQVKLMRRLTVNVRGTKYWRTSMLGEGSIASVPPDESDCCEDLSTCRAGHIDWEGEVRLKDQNAVGSFNVANVQVQDFIILSLTPPRDRSSPMLDLNMSVPIRLVTDSCSEVSLDSSLSL</sequence>
<dbReference type="Proteomes" id="UP000807306">
    <property type="component" value="Unassembled WGS sequence"/>
</dbReference>
<dbReference type="EMBL" id="MU157829">
    <property type="protein sequence ID" value="KAF9533074.1"/>
    <property type="molecule type" value="Genomic_DNA"/>
</dbReference>
<evidence type="ECO:0000313" key="1">
    <source>
        <dbReference type="EMBL" id="KAF9533074.1"/>
    </source>
</evidence>
<reference evidence="1" key="1">
    <citation type="submission" date="2020-11" db="EMBL/GenBank/DDBJ databases">
        <authorList>
            <consortium name="DOE Joint Genome Institute"/>
            <person name="Ahrendt S."/>
            <person name="Riley R."/>
            <person name="Andreopoulos W."/>
            <person name="Labutti K."/>
            <person name="Pangilinan J."/>
            <person name="Ruiz-Duenas F.J."/>
            <person name="Barrasa J.M."/>
            <person name="Sanchez-Garcia M."/>
            <person name="Camarero S."/>
            <person name="Miyauchi S."/>
            <person name="Serrano A."/>
            <person name="Linde D."/>
            <person name="Babiker R."/>
            <person name="Drula E."/>
            <person name="Ayuso-Fernandez I."/>
            <person name="Pacheco R."/>
            <person name="Padilla G."/>
            <person name="Ferreira P."/>
            <person name="Barriuso J."/>
            <person name="Kellner H."/>
            <person name="Castanera R."/>
            <person name="Alfaro M."/>
            <person name="Ramirez L."/>
            <person name="Pisabarro A.G."/>
            <person name="Kuo A."/>
            <person name="Tritt A."/>
            <person name="Lipzen A."/>
            <person name="He G."/>
            <person name="Yan M."/>
            <person name="Ng V."/>
            <person name="Cullen D."/>
            <person name="Martin F."/>
            <person name="Rosso M.-N."/>
            <person name="Henrissat B."/>
            <person name="Hibbett D."/>
            <person name="Martinez A.T."/>
            <person name="Grigoriev I.V."/>
        </authorList>
    </citation>
    <scope>NUCLEOTIDE SEQUENCE</scope>
    <source>
        <strain evidence="1">CBS 506.95</strain>
    </source>
</reference>
<protein>
    <recommendedName>
        <fullName evidence="3">Arrestin-like N-terminal domain-containing protein</fullName>
    </recommendedName>
</protein>
<name>A0A9P6JUQ5_9AGAR</name>
<gene>
    <name evidence="1" type="ORF">CPB83DRAFT_845774</name>
</gene>
<evidence type="ECO:0008006" key="3">
    <source>
        <dbReference type="Google" id="ProtNLM"/>
    </source>
</evidence>
<evidence type="ECO:0000313" key="2">
    <source>
        <dbReference type="Proteomes" id="UP000807306"/>
    </source>
</evidence>
<organism evidence="1 2">
    <name type="scientific">Crepidotus variabilis</name>
    <dbReference type="NCBI Taxonomy" id="179855"/>
    <lineage>
        <taxon>Eukaryota</taxon>
        <taxon>Fungi</taxon>
        <taxon>Dikarya</taxon>
        <taxon>Basidiomycota</taxon>
        <taxon>Agaricomycotina</taxon>
        <taxon>Agaricomycetes</taxon>
        <taxon>Agaricomycetidae</taxon>
        <taxon>Agaricales</taxon>
        <taxon>Agaricineae</taxon>
        <taxon>Crepidotaceae</taxon>
        <taxon>Crepidotus</taxon>
    </lineage>
</organism>
<comment type="caution">
    <text evidence="1">The sequence shown here is derived from an EMBL/GenBank/DDBJ whole genome shotgun (WGS) entry which is preliminary data.</text>
</comment>
<dbReference type="OrthoDB" id="3252135at2759"/>
<proteinExistence type="predicted"/>